<keyword evidence="2" id="KW-1185">Reference proteome</keyword>
<comment type="caution">
    <text evidence="1">The sequence shown here is derived from an EMBL/GenBank/DDBJ whole genome shotgun (WGS) entry which is preliminary data.</text>
</comment>
<evidence type="ECO:0000313" key="1">
    <source>
        <dbReference type="EMBL" id="KAF9516948.1"/>
    </source>
</evidence>
<dbReference type="InterPro" id="IPR036928">
    <property type="entry name" value="AS_sf"/>
</dbReference>
<dbReference type="AlphaFoldDB" id="A0A9P6B3B8"/>
<accession>A0A9P6B3B8</accession>
<organism evidence="1 2">
    <name type="scientific">Hydnum rufescens UP504</name>
    <dbReference type="NCBI Taxonomy" id="1448309"/>
    <lineage>
        <taxon>Eukaryota</taxon>
        <taxon>Fungi</taxon>
        <taxon>Dikarya</taxon>
        <taxon>Basidiomycota</taxon>
        <taxon>Agaricomycotina</taxon>
        <taxon>Agaricomycetes</taxon>
        <taxon>Cantharellales</taxon>
        <taxon>Hydnaceae</taxon>
        <taxon>Hydnum</taxon>
    </lineage>
</organism>
<sequence length="278" mass="31044">MRFRDANDRAVSDAADGHTLAFRHTSPSMLASSDGLVGYMCDFQSMLGPLKRCASEGQGPTAWDGSLDIRILGSLYANAIMTREEVVNEDRRVKLPTTDPVVWVHVFPQVDGVQRALQLSKAYRDPALRHPLCGIPISTKVIIDIAEVPTTVARPEFTYIPEKDAPLYWMYCDWESKSGPIGHWPGRNAISLRLNEFRVLQRVYFLHPYTLVYPSHPNKFPFNRHSHSGVREGSAVFIDIIGFTSTRSTIHIARVVPASKSLDTIAIEALTIADARIV</sequence>
<proteinExistence type="predicted"/>
<dbReference type="SUPFAM" id="SSF75304">
    <property type="entry name" value="Amidase signature (AS) enzymes"/>
    <property type="match status" value="1"/>
</dbReference>
<name>A0A9P6B3B8_9AGAM</name>
<dbReference type="Proteomes" id="UP000886523">
    <property type="component" value="Unassembled WGS sequence"/>
</dbReference>
<reference evidence="1" key="1">
    <citation type="journal article" date="2020" name="Nat. Commun.">
        <title>Large-scale genome sequencing of mycorrhizal fungi provides insights into the early evolution of symbiotic traits.</title>
        <authorList>
            <person name="Miyauchi S."/>
            <person name="Kiss E."/>
            <person name="Kuo A."/>
            <person name="Drula E."/>
            <person name="Kohler A."/>
            <person name="Sanchez-Garcia M."/>
            <person name="Morin E."/>
            <person name="Andreopoulos B."/>
            <person name="Barry K.W."/>
            <person name="Bonito G."/>
            <person name="Buee M."/>
            <person name="Carver A."/>
            <person name="Chen C."/>
            <person name="Cichocki N."/>
            <person name="Clum A."/>
            <person name="Culley D."/>
            <person name="Crous P.W."/>
            <person name="Fauchery L."/>
            <person name="Girlanda M."/>
            <person name="Hayes R.D."/>
            <person name="Keri Z."/>
            <person name="LaButti K."/>
            <person name="Lipzen A."/>
            <person name="Lombard V."/>
            <person name="Magnuson J."/>
            <person name="Maillard F."/>
            <person name="Murat C."/>
            <person name="Nolan M."/>
            <person name="Ohm R.A."/>
            <person name="Pangilinan J."/>
            <person name="Pereira M.F."/>
            <person name="Perotto S."/>
            <person name="Peter M."/>
            <person name="Pfister S."/>
            <person name="Riley R."/>
            <person name="Sitrit Y."/>
            <person name="Stielow J.B."/>
            <person name="Szollosi G."/>
            <person name="Zifcakova L."/>
            <person name="Stursova M."/>
            <person name="Spatafora J.W."/>
            <person name="Tedersoo L."/>
            <person name="Vaario L.M."/>
            <person name="Yamada A."/>
            <person name="Yan M."/>
            <person name="Wang P."/>
            <person name="Xu J."/>
            <person name="Bruns T."/>
            <person name="Baldrian P."/>
            <person name="Vilgalys R."/>
            <person name="Dunand C."/>
            <person name="Henrissat B."/>
            <person name="Grigoriev I.V."/>
            <person name="Hibbett D."/>
            <person name="Nagy L.G."/>
            <person name="Martin F.M."/>
        </authorList>
    </citation>
    <scope>NUCLEOTIDE SEQUENCE</scope>
    <source>
        <strain evidence="1">UP504</strain>
    </source>
</reference>
<dbReference type="OrthoDB" id="245563at2759"/>
<dbReference type="Gene3D" id="3.90.1300.10">
    <property type="entry name" value="Amidase signature (AS) domain"/>
    <property type="match status" value="1"/>
</dbReference>
<gene>
    <name evidence="1" type="ORF">BS47DRAFT_585318</name>
</gene>
<evidence type="ECO:0000313" key="2">
    <source>
        <dbReference type="Proteomes" id="UP000886523"/>
    </source>
</evidence>
<dbReference type="EMBL" id="MU128935">
    <property type="protein sequence ID" value="KAF9516948.1"/>
    <property type="molecule type" value="Genomic_DNA"/>
</dbReference>
<protein>
    <submittedName>
        <fullName evidence="1">Uncharacterized protein</fullName>
    </submittedName>
</protein>